<dbReference type="PANTHER" id="PTHR43861:SF1">
    <property type="entry name" value="TRANS-ACONITATE 2-METHYLTRANSFERASE"/>
    <property type="match status" value="1"/>
</dbReference>
<organism evidence="3 4">
    <name type="scientific">Phaeomoniella chlamydospora</name>
    <name type="common">Phaeoacremonium chlamydosporum</name>
    <dbReference type="NCBI Taxonomy" id="158046"/>
    <lineage>
        <taxon>Eukaryota</taxon>
        <taxon>Fungi</taxon>
        <taxon>Dikarya</taxon>
        <taxon>Ascomycota</taxon>
        <taxon>Pezizomycotina</taxon>
        <taxon>Eurotiomycetes</taxon>
        <taxon>Chaetothyriomycetidae</taxon>
        <taxon>Phaeomoniellales</taxon>
        <taxon>Phaeomoniellaceae</taxon>
        <taxon>Phaeomoniella</taxon>
    </lineage>
</organism>
<comment type="caution">
    <text evidence="3">The sequence shown here is derived from an EMBL/GenBank/DDBJ whole genome shotgun (WGS) entry which is preliminary data.</text>
</comment>
<protein>
    <submittedName>
        <fullName evidence="3">Putative ubie coq5</fullName>
    </submittedName>
</protein>
<evidence type="ECO:0000256" key="1">
    <source>
        <dbReference type="SAM" id="Coils"/>
    </source>
</evidence>
<evidence type="ECO:0000259" key="2">
    <source>
        <dbReference type="Pfam" id="PF13847"/>
    </source>
</evidence>
<proteinExistence type="predicted"/>
<dbReference type="Proteomes" id="UP000053317">
    <property type="component" value="Unassembled WGS sequence"/>
</dbReference>
<dbReference type="Pfam" id="PF13847">
    <property type="entry name" value="Methyltransf_31"/>
    <property type="match status" value="1"/>
</dbReference>
<dbReference type="InterPro" id="IPR025714">
    <property type="entry name" value="Methyltranfer_dom"/>
</dbReference>
<dbReference type="AlphaFoldDB" id="A0A0G2GD84"/>
<dbReference type="SUPFAM" id="SSF53335">
    <property type="entry name" value="S-adenosyl-L-methionine-dependent methyltransferases"/>
    <property type="match status" value="1"/>
</dbReference>
<feature type="domain" description="Methyltransferase" evidence="2">
    <location>
        <begin position="38"/>
        <end position="144"/>
    </location>
</feature>
<dbReference type="OrthoDB" id="10017101at2759"/>
<dbReference type="EMBL" id="LCWF01000196">
    <property type="protein sequence ID" value="KKY15040.1"/>
    <property type="molecule type" value="Genomic_DNA"/>
</dbReference>
<evidence type="ECO:0000313" key="3">
    <source>
        <dbReference type="EMBL" id="KKY15040.1"/>
    </source>
</evidence>
<reference evidence="3 4" key="2">
    <citation type="submission" date="2015-05" db="EMBL/GenBank/DDBJ databases">
        <authorList>
            <person name="Morales-Cruz A."/>
            <person name="Amrine K.C."/>
            <person name="Cantu D."/>
        </authorList>
    </citation>
    <scope>NUCLEOTIDE SEQUENCE [LARGE SCALE GENOMIC DNA]</scope>
    <source>
        <strain evidence="3">UCRPC4</strain>
    </source>
</reference>
<dbReference type="Gene3D" id="3.40.50.150">
    <property type="entry name" value="Vaccinia Virus protein VP39"/>
    <property type="match status" value="1"/>
</dbReference>
<keyword evidence="1" id="KW-0175">Coiled coil</keyword>
<keyword evidence="4" id="KW-1185">Reference proteome</keyword>
<reference evidence="3 4" key="1">
    <citation type="submission" date="2015-05" db="EMBL/GenBank/DDBJ databases">
        <title>Distinctive expansion of gene families associated with plant cell wall degradation and secondary metabolism in the genomes of grapevine trunk pathogens.</title>
        <authorList>
            <person name="Lawrence D.P."/>
            <person name="Travadon R."/>
            <person name="Rolshausen P.E."/>
            <person name="Baumgartner K."/>
        </authorList>
    </citation>
    <scope>NUCLEOTIDE SEQUENCE [LARGE SCALE GENOMIC DNA]</scope>
    <source>
        <strain evidence="3">UCRPC4</strain>
    </source>
</reference>
<dbReference type="InterPro" id="IPR029063">
    <property type="entry name" value="SAM-dependent_MTases_sf"/>
</dbReference>
<feature type="coiled-coil region" evidence="1">
    <location>
        <begin position="227"/>
        <end position="254"/>
    </location>
</feature>
<accession>A0A0G2GD84</accession>
<dbReference type="CDD" id="cd02440">
    <property type="entry name" value="AdoMet_MTases"/>
    <property type="match status" value="1"/>
</dbReference>
<sequence>MSEQATYAHGHHSSVVNSHARRTAQNSFAFLLPHIRPAHTILDLGCGPGTITCDIASLVPQGRVIGTDAVEDVLVQARDIASSRGLHNIKFEAVDANSLPYPDAHFDIVYCHQLLQHVQDPINILREMRRVTKPNGLVAVREADYKSFAWSPDSPGLDAWAVLYEKVARANGGEPNAGRYLLSWARKAGFGVEDVQFSWNAWCYAHEEATWWGNSWADRALYSGFAKTALEKGIVRTEENLKEISEAYKEWAKEEDGLFIIPNGEILCRVSPSDR</sequence>
<gene>
    <name evidence="3" type="ORF">UCRPC4_g06468</name>
</gene>
<name>A0A0G2GD84_PHACM</name>
<evidence type="ECO:0000313" key="4">
    <source>
        <dbReference type="Proteomes" id="UP000053317"/>
    </source>
</evidence>
<dbReference type="PANTHER" id="PTHR43861">
    <property type="entry name" value="TRANS-ACONITATE 2-METHYLTRANSFERASE-RELATED"/>
    <property type="match status" value="1"/>
</dbReference>